<dbReference type="GO" id="GO:0004518">
    <property type="term" value="F:nuclease activity"/>
    <property type="evidence" value="ECO:0007669"/>
    <property type="project" value="UniProtKB-KW"/>
</dbReference>
<evidence type="ECO:0000256" key="1">
    <source>
        <dbReference type="ARBA" id="ARBA00001968"/>
    </source>
</evidence>
<reference evidence="9" key="1">
    <citation type="submission" date="2018-04" db="EMBL/GenBank/DDBJ databases">
        <title>Transcriptome of Schizaphis graminum biotype I.</title>
        <authorList>
            <person name="Scully E.D."/>
            <person name="Geib S.M."/>
            <person name="Palmer N.A."/>
            <person name="Koch K."/>
            <person name="Bradshaw J."/>
            <person name="Heng-Moss T."/>
            <person name="Sarath G."/>
        </authorList>
    </citation>
    <scope>NUCLEOTIDE SEQUENCE</scope>
</reference>
<evidence type="ECO:0000259" key="8">
    <source>
        <dbReference type="Pfam" id="PF13359"/>
    </source>
</evidence>
<evidence type="ECO:0000256" key="7">
    <source>
        <dbReference type="ARBA" id="ARBA00023242"/>
    </source>
</evidence>
<dbReference type="PANTHER" id="PTHR22930:SF85">
    <property type="entry name" value="GH03217P-RELATED"/>
    <property type="match status" value="1"/>
</dbReference>
<name>A0A2S2P7Q5_SCHGA</name>
<accession>A0A2S2P7Q5</accession>
<dbReference type="GO" id="GO:0016787">
    <property type="term" value="F:hydrolase activity"/>
    <property type="evidence" value="ECO:0007669"/>
    <property type="project" value="UniProtKB-KW"/>
</dbReference>
<organism evidence="9">
    <name type="scientific">Schizaphis graminum</name>
    <name type="common">Green bug aphid</name>
    <dbReference type="NCBI Taxonomy" id="13262"/>
    <lineage>
        <taxon>Eukaryota</taxon>
        <taxon>Metazoa</taxon>
        <taxon>Ecdysozoa</taxon>
        <taxon>Arthropoda</taxon>
        <taxon>Hexapoda</taxon>
        <taxon>Insecta</taxon>
        <taxon>Pterygota</taxon>
        <taxon>Neoptera</taxon>
        <taxon>Paraneoptera</taxon>
        <taxon>Hemiptera</taxon>
        <taxon>Sternorrhyncha</taxon>
        <taxon>Aphidomorpha</taxon>
        <taxon>Aphidoidea</taxon>
        <taxon>Aphididae</taxon>
        <taxon>Aphidini</taxon>
        <taxon>Schizaphis</taxon>
    </lineage>
</organism>
<evidence type="ECO:0000256" key="4">
    <source>
        <dbReference type="ARBA" id="ARBA00022722"/>
    </source>
</evidence>
<keyword evidence="5" id="KW-0479">Metal-binding</keyword>
<proteinExistence type="inferred from homology"/>
<feature type="domain" description="DDE Tnp4" evidence="8">
    <location>
        <begin position="139"/>
        <end position="300"/>
    </location>
</feature>
<dbReference type="InterPro" id="IPR045249">
    <property type="entry name" value="HARBI1-like"/>
</dbReference>
<comment type="subcellular location">
    <subcellularLocation>
        <location evidence="2">Nucleus</location>
    </subcellularLocation>
</comment>
<evidence type="ECO:0000256" key="5">
    <source>
        <dbReference type="ARBA" id="ARBA00022723"/>
    </source>
</evidence>
<evidence type="ECO:0000256" key="3">
    <source>
        <dbReference type="ARBA" id="ARBA00006958"/>
    </source>
</evidence>
<protein>
    <submittedName>
        <fullName evidence="9">Putative nuclease HARBI1</fullName>
    </submittedName>
</protein>
<dbReference type="InterPro" id="IPR027806">
    <property type="entry name" value="HARBI1_dom"/>
</dbReference>
<sequence>MYTFLEYKKPIKQRIDPFDLPENQFVILFRLNKTLVRNLVKDLKPFLPIKKRRSALSPEVRVLVALRFYAQGSYQMSVAQDLTLAVCQKSVSNCVHIVTKAIVTNLAHQWIQFPSDDEIPLIRAQFYDKYHIHGVVGCIDCTHIYIASVPDDPIHREYMYVNRKNEHSINVQLICDASCRIINVNSKFPGSTHDSFIWKNSEIRNYLKDKYEEGTFKSWLLGDKGYPLEPFLMVPFQENEIQPNSKEENYNKIHKKTRAIIERVNGQLKGRFRCLIKHRMLHYRPQFVSLITIACCVLHNMCKQANLADLDLHEELDVEYERPITMNVNDDIGRGRNSFHRLGEQIRSQIVNQLR</sequence>
<evidence type="ECO:0000256" key="2">
    <source>
        <dbReference type="ARBA" id="ARBA00004123"/>
    </source>
</evidence>
<dbReference type="PANTHER" id="PTHR22930">
    <property type="match status" value="1"/>
</dbReference>
<gene>
    <name evidence="9" type="primary">HARBI1_5</name>
    <name evidence="9" type="ORF">g.1054</name>
</gene>
<comment type="similarity">
    <text evidence="3">Belongs to the HARBI1 family.</text>
</comment>
<keyword evidence="4" id="KW-0540">Nuclease</keyword>
<dbReference type="EMBL" id="GGMR01012816">
    <property type="protein sequence ID" value="MBY25435.1"/>
    <property type="molecule type" value="Transcribed_RNA"/>
</dbReference>
<keyword evidence="6" id="KW-0378">Hydrolase</keyword>
<evidence type="ECO:0000256" key="6">
    <source>
        <dbReference type="ARBA" id="ARBA00022801"/>
    </source>
</evidence>
<keyword evidence="7" id="KW-0539">Nucleus</keyword>
<dbReference type="AlphaFoldDB" id="A0A2S2P7Q5"/>
<dbReference type="Pfam" id="PF13359">
    <property type="entry name" value="DDE_Tnp_4"/>
    <property type="match status" value="1"/>
</dbReference>
<evidence type="ECO:0000313" key="9">
    <source>
        <dbReference type="EMBL" id="MBY25435.1"/>
    </source>
</evidence>
<dbReference type="GO" id="GO:0005634">
    <property type="term" value="C:nucleus"/>
    <property type="evidence" value="ECO:0007669"/>
    <property type="project" value="UniProtKB-SubCell"/>
</dbReference>
<comment type="cofactor">
    <cofactor evidence="1">
        <name>a divalent metal cation</name>
        <dbReference type="ChEBI" id="CHEBI:60240"/>
    </cofactor>
</comment>
<dbReference type="GO" id="GO:0046872">
    <property type="term" value="F:metal ion binding"/>
    <property type="evidence" value="ECO:0007669"/>
    <property type="project" value="UniProtKB-KW"/>
</dbReference>